<sequence length="119" mass="12519">MRSKAGSFVAVGWVSGSMVGVATGGGAVVAKASQWRYDEWLRNHAVWLGTHVVDGCCDFMPSAGDGAACGCHLMLHRVVEEAVTCEWLCLSPDSIRTLGVCGNAPEAELPPMALVNVET</sequence>
<evidence type="ECO:0000259" key="4">
    <source>
        <dbReference type="PROSITE" id="PS51523"/>
    </source>
</evidence>
<reference evidence="5" key="2">
    <citation type="journal article" date="2015" name="Data Brief">
        <title>Shoot transcriptome of the giant reed, Arundo donax.</title>
        <authorList>
            <person name="Barrero R.A."/>
            <person name="Guerrero F.D."/>
            <person name="Moolhuijzen P."/>
            <person name="Goolsby J.A."/>
            <person name="Tidwell J."/>
            <person name="Bellgard S.E."/>
            <person name="Bellgard M.I."/>
        </authorList>
    </citation>
    <scope>NUCLEOTIDE SEQUENCE</scope>
    <source>
        <tissue evidence="5">Shoot tissue taken approximately 20 cm above the soil surface</tissue>
    </source>
</reference>
<dbReference type="GO" id="GO:0003700">
    <property type="term" value="F:DNA-binding transcription factor activity"/>
    <property type="evidence" value="ECO:0007669"/>
    <property type="project" value="TreeGrafter"/>
</dbReference>
<dbReference type="PANTHER" id="PTHR31948">
    <property type="entry name" value="ZINC-FINGER HOMEODOMAIN PROTEIN 2"/>
    <property type="match status" value="1"/>
</dbReference>
<evidence type="ECO:0000256" key="1">
    <source>
        <dbReference type="ARBA" id="ARBA00022723"/>
    </source>
</evidence>
<dbReference type="EMBL" id="GBRH01235531">
    <property type="protein sequence ID" value="JAD62364.1"/>
    <property type="molecule type" value="Transcribed_RNA"/>
</dbReference>
<feature type="domain" description="ZF-HD dimerization-type" evidence="4">
    <location>
        <begin position="37"/>
        <end position="98"/>
    </location>
</feature>
<keyword evidence="3" id="KW-0862">Zinc</keyword>
<dbReference type="PROSITE" id="PS51523">
    <property type="entry name" value="ZF_HD_DIMER"/>
    <property type="match status" value="1"/>
</dbReference>
<dbReference type="GO" id="GO:0005634">
    <property type="term" value="C:nucleus"/>
    <property type="evidence" value="ECO:0007669"/>
    <property type="project" value="TreeGrafter"/>
</dbReference>
<protein>
    <recommendedName>
        <fullName evidence="4">ZF-HD dimerization-type domain-containing protein</fullName>
    </recommendedName>
</protein>
<reference evidence="5" key="1">
    <citation type="submission" date="2014-09" db="EMBL/GenBank/DDBJ databases">
        <authorList>
            <person name="Magalhaes I.L.F."/>
            <person name="Oliveira U."/>
            <person name="Santos F.R."/>
            <person name="Vidigal T.H.D.A."/>
            <person name="Brescovit A.D."/>
            <person name="Santos A.J."/>
        </authorList>
    </citation>
    <scope>NUCLEOTIDE SEQUENCE</scope>
    <source>
        <tissue evidence="5">Shoot tissue taken approximately 20 cm above the soil surface</tissue>
    </source>
</reference>
<dbReference type="PANTHER" id="PTHR31948:SF138">
    <property type="entry name" value="ZINC-FINGER HOMEODOMAIN PROTEIN 7"/>
    <property type="match status" value="1"/>
</dbReference>
<evidence type="ECO:0000256" key="3">
    <source>
        <dbReference type="ARBA" id="ARBA00022833"/>
    </source>
</evidence>
<keyword evidence="2" id="KW-0863">Zinc-finger</keyword>
<dbReference type="AlphaFoldDB" id="A0A0A9BEE8"/>
<evidence type="ECO:0000313" key="5">
    <source>
        <dbReference type="EMBL" id="JAD62364.1"/>
    </source>
</evidence>
<dbReference type="Pfam" id="PF04770">
    <property type="entry name" value="ZF-HD_dimer"/>
    <property type="match status" value="1"/>
</dbReference>
<proteinExistence type="predicted"/>
<evidence type="ECO:0000256" key="2">
    <source>
        <dbReference type="ARBA" id="ARBA00022771"/>
    </source>
</evidence>
<keyword evidence="1" id="KW-0479">Metal-binding</keyword>
<dbReference type="GO" id="GO:0000976">
    <property type="term" value="F:transcription cis-regulatory region binding"/>
    <property type="evidence" value="ECO:0007669"/>
    <property type="project" value="TreeGrafter"/>
</dbReference>
<dbReference type="GO" id="GO:0008270">
    <property type="term" value="F:zinc ion binding"/>
    <property type="evidence" value="ECO:0007669"/>
    <property type="project" value="UniProtKB-KW"/>
</dbReference>
<name>A0A0A9BEE8_ARUDO</name>
<dbReference type="GO" id="GO:0050793">
    <property type="term" value="P:regulation of developmental process"/>
    <property type="evidence" value="ECO:0007669"/>
    <property type="project" value="TreeGrafter"/>
</dbReference>
<accession>A0A0A9BEE8</accession>
<dbReference type="InterPro" id="IPR006456">
    <property type="entry name" value="ZF_HD_homeobox_Cys/His_dimer"/>
</dbReference>
<organism evidence="5">
    <name type="scientific">Arundo donax</name>
    <name type="common">Giant reed</name>
    <name type="synonym">Donax arundinaceus</name>
    <dbReference type="NCBI Taxonomy" id="35708"/>
    <lineage>
        <taxon>Eukaryota</taxon>
        <taxon>Viridiplantae</taxon>
        <taxon>Streptophyta</taxon>
        <taxon>Embryophyta</taxon>
        <taxon>Tracheophyta</taxon>
        <taxon>Spermatophyta</taxon>
        <taxon>Magnoliopsida</taxon>
        <taxon>Liliopsida</taxon>
        <taxon>Poales</taxon>
        <taxon>Poaceae</taxon>
        <taxon>PACMAD clade</taxon>
        <taxon>Arundinoideae</taxon>
        <taxon>Arundineae</taxon>
        <taxon>Arundo</taxon>
    </lineage>
</organism>